<dbReference type="SUPFAM" id="SSF49785">
    <property type="entry name" value="Galactose-binding domain-like"/>
    <property type="match status" value="2"/>
</dbReference>
<dbReference type="RefSeq" id="WP_251943304.1">
    <property type="nucleotide sequence ID" value="NZ_JAMRYM010000003.1"/>
</dbReference>
<dbReference type="InterPro" id="IPR008964">
    <property type="entry name" value="Invasin/intimin_cell_adhesion"/>
</dbReference>
<dbReference type="InterPro" id="IPR015919">
    <property type="entry name" value="Cadherin-like_sf"/>
</dbReference>
<sequence length="1543" mass="161735">MTAPELESTRAKLLAGQAPWTDYYSAMLSSSFASRTLRSANLGSSDTTPADARYDDASDSSRLWTDAEGAYTQAVLYYFTGDAVYRENALRILRVWENMNPSGYVRYPDSYIKTGIVFYKLVAAAELIRSSTFTQGASSYPLEWSAQDQAKLSDNFIVPMTESILHDNSYYMNQFSIPLLGAMAGYIFRDDRARYDESVEWFTVNSTAPDPAINGALTGIFREIPADAPYNTYGYSFVQHQEMARDQAHGGGDVNILTALARVVDSQGTKVDPEDGTASTAADAVSPYAFKDYRLLRGVNQFVGFMMGYDVPFVDITGGPAKLSQWYRGRWSDSLSELYNIYARELGVDVATIAPYVAQQHEQQDPAMFYNFPSLEIGTAVSGDTDGRRTFWGGSMPGAEYWLALPDAASADVIAPQNGSPVTFEQKGSVISGDATAVDSGAVLRVMPGEDGTVVAVRSLVYGPRISFSPVGVRVRTTEPATLEVSRLPDVDPYQTVTIPDTEGQWRWISYDMNQSVVPLPEMGDNHLAYYAFTSSCTSSDADCAIDLDKVDVQAGDTLTPPVFDRGASTTVIGVQGQALSADLSAKDPGGSLAYTGHDLPSGAVLNGSTGALTLTPNAPGTSRLVVQADDGTTGAALAVTIEVVADRPAAIARARAAFDEQAVYTSTTRTAYDSALAAADALVASGSSSAFDAALLELQEATAALALLSPRASDGSLDYVDIATSSIGSAKLGNLLDFDAETFSGDLSVDSMTLDFGTAYRVRADAFSLQARYLWGSRLAGTAVYGSNDNVTWTKLTPASTTNTNANETLAVAQEHRDSSFRFLKLQDSNFSGILSVGEFRIDGERVEAASAVSSATITSSNSSKGRAANGDTVTLSFTTSQDVTDVRGTIEGAAATISGGPRSWTATAVLPADVTSGRPVAFSIGYRLADGTSADPLVVTSDGSTLFLSNETTMIRGLPGIVDTINSAGELDPSRASQIAKTFDGDRSTFSDIGQDNGAFAAILDTREGGSIALSRVELQVRQDSWGTSRAGRLHLEGSNDLTTWTTLTGNATATLDWQTLAVSSTSAFRYLKIANGDWINIAELRLFGTHVAPPASFIATSTLTSSNSVPKLAVAGDTVTLAITGTEPLAGVRVTLAGVPAAVTGSGTAWSASAVVPATAALGSRVASRVEYTTAGGAAGRPSTTTTDGSTVTVSTGDRLISDLPSRVTTIGLTGTAETAKTVHLQRMTDSVASTFSDIGAVGGAYYLVMDAGEDENFDLERVELLVRQDSNGTSRASSLHLEASTDLTSWTTITTSAKGTLAWQELALTNADPAPFRYLRIANNTWINIAEIRLFGAIAPLPDPALATSAISTGSPQTVEAGTAIAARGIEAHRADGSPAAGRDVLFTVDGAARFTDGGTTSTSTTDASGRAEHAPLTAAAEPGEATVTATVDGISVTLPTVTVTAKPAAPMVSAAAHTEIVKKKVVLVVAVTNPESAAVSAVVRTAHGTTTIESIAPGATESVTIPTKKKTVPAGAATVVITRPGEADRTLTAPYDAR</sequence>
<dbReference type="Gene3D" id="1.50.10.100">
    <property type="entry name" value="Chondroitin AC/alginate lyase"/>
    <property type="match status" value="1"/>
</dbReference>
<dbReference type="Gene3D" id="2.60.120.260">
    <property type="entry name" value="Galactose-binding domain-like"/>
    <property type="match status" value="3"/>
</dbReference>
<dbReference type="SUPFAM" id="SSF48230">
    <property type="entry name" value="Chondroitin AC/alginate lyase"/>
    <property type="match status" value="1"/>
</dbReference>
<dbReference type="EMBL" id="JAMRYM010000003">
    <property type="protein sequence ID" value="MCM6761258.1"/>
    <property type="molecule type" value="Genomic_DNA"/>
</dbReference>
<gene>
    <name evidence="2" type="ORF">NB037_02390</name>
</gene>
<evidence type="ECO:0000256" key="1">
    <source>
        <dbReference type="SAM" id="MobiDB-lite"/>
    </source>
</evidence>
<dbReference type="Proteomes" id="UP001155240">
    <property type="component" value="Unassembled WGS sequence"/>
</dbReference>
<reference evidence="2" key="1">
    <citation type="submission" date="2022-06" db="EMBL/GenBank/DDBJ databases">
        <title>Whole genome shotgun sequencing (WGS) of Rathayibacter sp. ZW T2_19, isolated from stored onions (Allium cepa).</title>
        <authorList>
            <person name="Stoll D.A."/>
            <person name="Huch M."/>
        </authorList>
    </citation>
    <scope>NUCLEOTIDE SEQUENCE</scope>
    <source>
        <strain evidence="2">ZW T2_19</strain>
    </source>
</reference>
<dbReference type="SUPFAM" id="SSF49373">
    <property type="entry name" value="Invasin/intimin cell-adhesion fragments"/>
    <property type="match status" value="1"/>
</dbReference>
<dbReference type="InterPro" id="IPR013783">
    <property type="entry name" value="Ig-like_fold"/>
</dbReference>
<evidence type="ECO:0000313" key="2">
    <source>
        <dbReference type="EMBL" id="MCM6761258.1"/>
    </source>
</evidence>
<dbReference type="InterPro" id="IPR008929">
    <property type="entry name" value="Chondroitin_lyas"/>
</dbReference>
<proteinExistence type="predicted"/>
<dbReference type="GO" id="GO:0005975">
    <property type="term" value="P:carbohydrate metabolic process"/>
    <property type="evidence" value="ECO:0007669"/>
    <property type="project" value="UniProtKB-ARBA"/>
</dbReference>
<accession>A0A9X2DVF9</accession>
<comment type="caution">
    <text evidence="2">The sequence shown here is derived from an EMBL/GenBank/DDBJ whole genome shotgun (WGS) entry which is preliminary data.</text>
</comment>
<feature type="region of interest" description="Disordered" evidence="1">
    <location>
        <begin position="1179"/>
        <end position="1199"/>
    </location>
</feature>
<keyword evidence="3" id="KW-1185">Reference proteome</keyword>
<dbReference type="GO" id="GO:0016020">
    <property type="term" value="C:membrane"/>
    <property type="evidence" value="ECO:0007669"/>
    <property type="project" value="InterPro"/>
</dbReference>
<feature type="compositionally biased region" description="Low complexity" evidence="1">
    <location>
        <begin position="1187"/>
        <end position="1199"/>
    </location>
</feature>
<keyword evidence="2" id="KW-0456">Lyase</keyword>
<dbReference type="GO" id="GO:0016829">
    <property type="term" value="F:lyase activity"/>
    <property type="evidence" value="ECO:0007669"/>
    <property type="project" value="UniProtKB-KW"/>
</dbReference>
<protein>
    <submittedName>
        <fullName evidence="2">Alginate lyase family protein</fullName>
    </submittedName>
</protein>
<dbReference type="GO" id="GO:0005509">
    <property type="term" value="F:calcium ion binding"/>
    <property type="evidence" value="ECO:0007669"/>
    <property type="project" value="InterPro"/>
</dbReference>
<dbReference type="Gene3D" id="2.60.40.10">
    <property type="entry name" value="Immunoglobulins"/>
    <property type="match status" value="2"/>
</dbReference>
<dbReference type="InterPro" id="IPR008979">
    <property type="entry name" value="Galactose-bd-like_sf"/>
</dbReference>
<organism evidence="2 3">
    <name type="scientific">Rathayibacter rubneri</name>
    <dbReference type="NCBI Taxonomy" id="2950106"/>
    <lineage>
        <taxon>Bacteria</taxon>
        <taxon>Bacillati</taxon>
        <taxon>Actinomycetota</taxon>
        <taxon>Actinomycetes</taxon>
        <taxon>Micrococcales</taxon>
        <taxon>Microbacteriaceae</taxon>
        <taxon>Rathayibacter</taxon>
    </lineage>
</organism>
<dbReference type="SUPFAM" id="SSF49313">
    <property type="entry name" value="Cadherin-like"/>
    <property type="match status" value="1"/>
</dbReference>
<evidence type="ECO:0000313" key="3">
    <source>
        <dbReference type="Proteomes" id="UP001155240"/>
    </source>
</evidence>
<name>A0A9X2DVF9_9MICO</name>